<dbReference type="Gene3D" id="6.10.250.2670">
    <property type="match status" value="1"/>
</dbReference>
<dbReference type="InterPro" id="IPR043639">
    <property type="entry name" value="AF4_int"/>
</dbReference>
<feature type="region of interest" description="Disordered" evidence="5">
    <location>
        <begin position="154"/>
        <end position="198"/>
    </location>
</feature>
<keyword evidence="4" id="KW-0539">Nucleus</keyword>
<comment type="similarity">
    <text evidence="2">Belongs to the AF4 family.</text>
</comment>
<feature type="compositionally biased region" description="Basic and acidic residues" evidence="5">
    <location>
        <begin position="733"/>
        <end position="753"/>
    </location>
</feature>
<feature type="compositionally biased region" description="Polar residues" evidence="5">
    <location>
        <begin position="486"/>
        <end position="502"/>
    </location>
</feature>
<feature type="compositionally biased region" description="Basic and acidic residues" evidence="5">
    <location>
        <begin position="872"/>
        <end position="886"/>
    </location>
</feature>
<evidence type="ECO:0000259" key="6">
    <source>
        <dbReference type="Pfam" id="PF18876"/>
    </source>
</evidence>
<feature type="compositionally biased region" description="Low complexity" evidence="5">
    <location>
        <begin position="386"/>
        <end position="416"/>
    </location>
</feature>
<accession>A0AAW1BA91</accession>
<sequence length="1167" mass="128229">MPRARAEPAAVGLSWAARGYGKWPGSFCGAGGREGARKSADGQETPGLLSFTMAAQSSLYNEERNLLRIQAKERRNQEAHQEREAFPADIPLFGAPYKINKADELSSRIQKMFGNYEEMKELIVNQFYQNFIGIPTSVMPLLPPHKVDHPLFSEKTGTPFQNHSHHHKHCVSSRSHNSKIEKRGQSSSTSQELLTSTHDNENEDTLTATVAVNAQLSSQAFPSSLSKTSAIQQKPTAYVRPMDGQDQAPDESPELKPLPEEYQEQSYGKITNLKTNIKTNLPKLKIPAEPIESYSNEAHCVEEILKEMTHSWPPPLTAIHTPSTAEPSKFPFPVKETQQPGSVIQSQKQCDAPLKTLSVSQQGTSTLHKDLEISDSEDCDDDQVSDKPSSSSTPPSAPQSQPESVALAHSSSAESESTSDSDSSSDSESESSSSDSEGTEPPTRVSTPEPDPQTSNRCWQLNNWLIKVNQPVSPTESFLEDDHSRSSVQESKGQGKTVSSSSGNGGKRECQMADGHSKTGSRVSRSSQGVHLPTKRSYQKSPVAPEESHHQTVGSKQPRKSSKAAVQEEPKRGLTVESEPPGPYGAKDQSSKDKPKVKTKGRPKSDDKKESKPTAPETTEKKKHKGLHQTLKTLFAHEDAKIDTAGSALDPLPLSPLSESPRVVATGRTNGSKGSLTVKEELQRDKYILPIRDKKLLLPLRDCPVPPGLVVKIELSLLSRIPQPPEKGLFFPKKHELKESHGMTKQGIDKRSTDAPSKTLKKRKQEEALRNDQKKVKLDKETKSSSSLGHKDSSKTKMSKLSVTETQRKEMPLPMPPPLSPVQPAQKPPKTAQKRPKNENDACYPVPGPSIGTAKSKESHGEPLCSKHRKLEGKPLENSKSDKGSADDVPNPFPVPSLPNGTSKPMKPQSKPHRQHPIEFHLKNAKRLKHKADAMTDKVGKAFKYLDAALSFIECGIAMESDPLSPKPAYTMFAETIDLIKFIMTLKSFADSSTTTQEKIFIVFCMRCQAILYMAMFRYKKDTAIKYSRTLNEHFKSSSRIAQAPSPCVARSIGTPSPLSPMPSPAGSVSSQTGSSASSCGNSSLGSSVSVPHYIPTITSSFVNITSYILYAYDFWEQADLLARKNKKFFSKLNAAACFLSLNSSMIELVHYTRQGLQWLRLESNMP</sequence>
<dbReference type="GO" id="GO:0010468">
    <property type="term" value="P:regulation of gene expression"/>
    <property type="evidence" value="ECO:0007669"/>
    <property type="project" value="InterPro"/>
</dbReference>
<evidence type="ECO:0000313" key="7">
    <source>
        <dbReference type="EMBL" id="KAK9398687.1"/>
    </source>
</evidence>
<dbReference type="Proteomes" id="UP001474421">
    <property type="component" value="Unassembled WGS sequence"/>
</dbReference>
<evidence type="ECO:0000256" key="1">
    <source>
        <dbReference type="ARBA" id="ARBA00004123"/>
    </source>
</evidence>
<evidence type="ECO:0000256" key="5">
    <source>
        <dbReference type="SAM" id="MobiDB-lite"/>
    </source>
</evidence>
<feature type="compositionally biased region" description="Acidic residues" evidence="5">
    <location>
        <begin position="417"/>
        <end position="429"/>
    </location>
</feature>
<feature type="compositionally biased region" description="Low complexity" evidence="5">
    <location>
        <begin position="185"/>
        <end position="197"/>
    </location>
</feature>
<gene>
    <name evidence="7" type="ORF">NXF25_013656</name>
</gene>
<dbReference type="InterPro" id="IPR007797">
    <property type="entry name" value="AF4/FMR2"/>
</dbReference>
<feature type="compositionally biased region" description="Acidic residues" evidence="5">
    <location>
        <begin position="373"/>
        <end position="383"/>
    </location>
</feature>
<reference evidence="7 8" key="1">
    <citation type="journal article" date="2024" name="Proc. Natl. Acad. Sci. U.S.A.">
        <title>The genetic regulatory architecture and epigenomic basis for age-related changes in rattlesnake venom.</title>
        <authorList>
            <person name="Hogan M.P."/>
            <person name="Holding M.L."/>
            <person name="Nystrom G.S."/>
            <person name="Colston T.J."/>
            <person name="Bartlett D.A."/>
            <person name="Mason A.J."/>
            <person name="Ellsworth S.A."/>
            <person name="Rautsaw R.M."/>
            <person name="Lawrence K.C."/>
            <person name="Strickland J.L."/>
            <person name="He B."/>
            <person name="Fraser P."/>
            <person name="Margres M.J."/>
            <person name="Gilbert D.M."/>
            <person name="Gibbs H.L."/>
            <person name="Parkinson C.L."/>
            <person name="Rokyta D.R."/>
        </authorList>
    </citation>
    <scope>NUCLEOTIDE SEQUENCE [LARGE SCALE GENOMIC DNA]</scope>
    <source>
        <strain evidence="7">DRR0105</strain>
    </source>
</reference>
<dbReference type="InterPro" id="IPR043640">
    <property type="entry name" value="AF4/FMR2_CHD"/>
</dbReference>
<evidence type="ECO:0000313" key="8">
    <source>
        <dbReference type="Proteomes" id="UP001474421"/>
    </source>
</evidence>
<feature type="compositionally biased region" description="Polar residues" evidence="5">
    <location>
        <begin position="336"/>
        <end position="349"/>
    </location>
</feature>
<feature type="compositionally biased region" description="Low complexity" evidence="5">
    <location>
        <begin position="1067"/>
        <end position="1077"/>
    </location>
</feature>
<comment type="subcellular location">
    <subcellularLocation>
        <location evidence="1">Nucleus</location>
    </subcellularLocation>
</comment>
<dbReference type="Pfam" id="PF05110">
    <property type="entry name" value="AF-4"/>
    <property type="match status" value="1"/>
</dbReference>
<feature type="region of interest" description="Disordered" evidence="5">
    <location>
        <begin position="646"/>
        <end position="678"/>
    </location>
</feature>
<feature type="compositionally biased region" description="Polar residues" evidence="5">
    <location>
        <begin position="518"/>
        <end position="529"/>
    </location>
</feature>
<keyword evidence="8" id="KW-1185">Reference proteome</keyword>
<evidence type="ECO:0000256" key="4">
    <source>
        <dbReference type="ARBA" id="ARBA00023242"/>
    </source>
</evidence>
<dbReference type="Pfam" id="PF18875">
    <property type="entry name" value="AF4_int"/>
    <property type="match status" value="1"/>
</dbReference>
<feature type="compositionally biased region" description="Basic and acidic residues" evidence="5">
    <location>
        <begin position="603"/>
        <end position="612"/>
    </location>
</feature>
<dbReference type="GO" id="GO:0032783">
    <property type="term" value="C:super elongation complex"/>
    <property type="evidence" value="ECO:0007669"/>
    <property type="project" value="TreeGrafter"/>
</dbReference>
<name>A0AAW1BA91_CROAD</name>
<dbReference type="PANTHER" id="PTHR10528">
    <property type="entry name" value="AF4/FMR2 FAMILY MEMBER"/>
    <property type="match status" value="1"/>
</dbReference>
<dbReference type="AlphaFoldDB" id="A0AAW1BA91"/>
<feature type="region of interest" description="Disordered" evidence="5">
    <location>
        <begin position="723"/>
        <end position="914"/>
    </location>
</feature>
<feature type="region of interest" description="Disordered" evidence="5">
    <location>
        <begin position="312"/>
        <end position="458"/>
    </location>
</feature>
<feature type="compositionally biased region" description="Basic and acidic residues" evidence="5">
    <location>
        <begin position="764"/>
        <end position="795"/>
    </location>
</feature>
<dbReference type="PANTHER" id="PTHR10528:SF6">
    <property type="entry name" value="AF4_FMR2 FAMILY MEMBER 1"/>
    <property type="match status" value="1"/>
</dbReference>
<feature type="region of interest" description="Disordered" evidence="5">
    <location>
        <begin position="474"/>
        <end position="634"/>
    </location>
</feature>
<keyword evidence="3" id="KW-0597">Phosphoprotein</keyword>
<comment type="caution">
    <text evidence="7">The sequence shown here is derived from an EMBL/GenBank/DDBJ whole genome shotgun (WGS) entry which is preliminary data.</text>
</comment>
<organism evidence="7 8">
    <name type="scientific">Crotalus adamanteus</name>
    <name type="common">Eastern diamondback rattlesnake</name>
    <dbReference type="NCBI Taxonomy" id="8729"/>
    <lineage>
        <taxon>Eukaryota</taxon>
        <taxon>Metazoa</taxon>
        <taxon>Chordata</taxon>
        <taxon>Craniata</taxon>
        <taxon>Vertebrata</taxon>
        <taxon>Euteleostomi</taxon>
        <taxon>Lepidosauria</taxon>
        <taxon>Squamata</taxon>
        <taxon>Bifurcata</taxon>
        <taxon>Unidentata</taxon>
        <taxon>Episquamata</taxon>
        <taxon>Toxicofera</taxon>
        <taxon>Serpentes</taxon>
        <taxon>Colubroidea</taxon>
        <taxon>Viperidae</taxon>
        <taxon>Crotalinae</taxon>
        <taxon>Crotalus</taxon>
    </lineage>
</organism>
<protein>
    <submittedName>
        <fullName evidence="7">AF4/FMR2 family member 1</fullName>
    </submittedName>
</protein>
<dbReference type="EMBL" id="JAOTOJ010000007">
    <property type="protein sequence ID" value="KAK9398687.1"/>
    <property type="molecule type" value="Genomic_DNA"/>
</dbReference>
<dbReference type="Pfam" id="PF18876">
    <property type="entry name" value="AFF4_CHD"/>
    <property type="match status" value="1"/>
</dbReference>
<feature type="domain" description="AF4/FMR2 C-terminal homology" evidence="6">
    <location>
        <begin position="902"/>
        <end position="1166"/>
    </location>
</feature>
<feature type="compositionally biased region" description="Low complexity" evidence="5">
    <location>
        <begin position="647"/>
        <end position="661"/>
    </location>
</feature>
<proteinExistence type="inferred from homology"/>
<feature type="compositionally biased region" description="Basic and acidic residues" evidence="5">
    <location>
        <begin position="506"/>
        <end position="517"/>
    </location>
</feature>
<feature type="compositionally biased region" description="Polar residues" evidence="5">
    <location>
        <begin position="357"/>
        <end position="366"/>
    </location>
</feature>
<evidence type="ECO:0000256" key="2">
    <source>
        <dbReference type="ARBA" id="ARBA00007354"/>
    </source>
</evidence>
<feature type="region of interest" description="Disordered" evidence="5">
    <location>
        <begin position="1057"/>
        <end position="1077"/>
    </location>
</feature>
<evidence type="ECO:0000256" key="3">
    <source>
        <dbReference type="ARBA" id="ARBA00022553"/>
    </source>
</evidence>